<evidence type="ECO:0000313" key="2">
    <source>
        <dbReference type="EMBL" id="KAG6303814.1"/>
    </source>
</evidence>
<reference evidence="2 3" key="1">
    <citation type="journal article" date="2020" name="bioRxiv">
        <title>Whole genome comparisons of ergot fungi reveals the divergence and evolution of species within the genus Claviceps are the result of varying mechanisms driving genome evolution and host range expansion.</title>
        <authorList>
            <person name="Wyka S.A."/>
            <person name="Mondo S.J."/>
            <person name="Liu M."/>
            <person name="Dettman J."/>
            <person name="Nalam V."/>
            <person name="Broders K.D."/>
        </authorList>
    </citation>
    <scope>NUCLEOTIDE SEQUENCE [LARGE SCALE GENOMIC DNA]</scope>
    <source>
        <strain evidence="2 3">Clav52</strain>
    </source>
</reference>
<dbReference type="EMBL" id="SRRH01000004">
    <property type="protein sequence ID" value="KAG6303814.1"/>
    <property type="molecule type" value="Genomic_DNA"/>
</dbReference>
<sequence length="50" mass="5463">MSQLPTGGRRAAHDRELRGFGAQDGVQWQPSLSALMKMPDTPLGVTRQRG</sequence>
<evidence type="ECO:0000256" key="1">
    <source>
        <dbReference type="SAM" id="MobiDB-lite"/>
    </source>
</evidence>
<name>A0A9P7U551_9HYPO</name>
<organism evidence="2 3">
    <name type="scientific">Claviceps aff. purpurea</name>
    <dbReference type="NCBI Taxonomy" id="1967640"/>
    <lineage>
        <taxon>Eukaryota</taxon>
        <taxon>Fungi</taxon>
        <taxon>Dikarya</taxon>
        <taxon>Ascomycota</taxon>
        <taxon>Pezizomycotina</taxon>
        <taxon>Sordariomycetes</taxon>
        <taxon>Hypocreomycetidae</taxon>
        <taxon>Hypocreales</taxon>
        <taxon>Clavicipitaceae</taxon>
        <taxon>Claviceps</taxon>
    </lineage>
</organism>
<gene>
    <name evidence="2" type="ORF">E4U09_004878</name>
</gene>
<protein>
    <submittedName>
        <fullName evidence="2">Uncharacterized protein</fullName>
    </submittedName>
</protein>
<dbReference type="Proteomes" id="UP000707071">
    <property type="component" value="Unassembled WGS sequence"/>
</dbReference>
<feature type="region of interest" description="Disordered" evidence="1">
    <location>
        <begin position="1"/>
        <end position="25"/>
    </location>
</feature>
<evidence type="ECO:0000313" key="3">
    <source>
        <dbReference type="Proteomes" id="UP000707071"/>
    </source>
</evidence>
<accession>A0A9P7U551</accession>
<proteinExistence type="predicted"/>
<dbReference type="AlphaFoldDB" id="A0A9P7U551"/>
<comment type="caution">
    <text evidence="2">The sequence shown here is derived from an EMBL/GenBank/DDBJ whole genome shotgun (WGS) entry which is preliminary data.</text>
</comment>
<keyword evidence="3" id="KW-1185">Reference proteome</keyword>